<dbReference type="PROSITE" id="PS51682">
    <property type="entry name" value="SAM_OMT_I"/>
    <property type="match status" value="1"/>
</dbReference>
<evidence type="ECO:0000313" key="5">
    <source>
        <dbReference type="Proteomes" id="UP000433493"/>
    </source>
</evidence>
<dbReference type="OrthoDB" id="4774874at2"/>
<proteinExistence type="predicted"/>
<gene>
    <name evidence="4" type="ORF">F8O05_06035</name>
</gene>
<dbReference type="Pfam" id="PF01596">
    <property type="entry name" value="Methyltransf_3"/>
    <property type="match status" value="1"/>
</dbReference>
<keyword evidence="2 4" id="KW-0808">Transferase</keyword>
<name>A0A7J5BBG9_9MICO</name>
<accession>A0A7J5BBG9</accession>
<evidence type="ECO:0000256" key="1">
    <source>
        <dbReference type="ARBA" id="ARBA00022603"/>
    </source>
</evidence>
<dbReference type="InterPro" id="IPR029063">
    <property type="entry name" value="SAM-dependent_MTases_sf"/>
</dbReference>
<dbReference type="RefSeq" id="WP_158051860.1">
    <property type="nucleotide sequence ID" value="NZ_WBKB01000003.1"/>
</dbReference>
<dbReference type="AlphaFoldDB" id="A0A7J5BBG9"/>
<protein>
    <submittedName>
        <fullName evidence="4">Methyltransferase domain-containing protein</fullName>
    </submittedName>
</protein>
<dbReference type="InterPro" id="IPR002935">
    <property type="entry name" value="SAM_O-MeTrfase"/>
</dbReference>
<reference evidence="4 5" key="1">
    <citation type="submission" date="2019-09" db="EMBL/GenBank/DDBJ databases">
        <title>Phylogeny of genus Pseudoclavibacter and closely related genus.</title>
        <authorList>
            <person name="Li Y."/>
        </authorList>
    </citation>
    <scope>NUCLEOTIDE SEQUENCE [LARGE SCALE GENOMIC DNA]</scope>
    <source>
        <strain evidence="4 5">KCTC 13959</strain>
    </source>
</reference>
<evidence type="ECO:0000256" key="2">
    <source>
        <dbReference type="ARBA" id="ARBA00022679"/>
    </source>
</evidence>
<dbReference type="Proteomes" id="UP000433493">
    <property type="component" value="Unassembled WGS sequence"/>
</dbReference>
<dbReference type="GO" id="GO:0008171">
    <property type="term" value="F:O-methyltransferase activity"/>
    <property type="evidence" value="ECO:0007669"/>
    <property type="project" value="InterPro"/>
</dbReference>
<keyword evidence="5" id="KW-1185">Reference proteome</keyword>
<keyword evidence="3" id="KW-0949">S-adenosyl-L-methionine</keyword>
<evidence type="ECO:0000256" key="3">
    <source>
        <dbReference type="ARBA" id="ARBA00022691"/>
    </source>
</evidence>
<dbReference type="Gene3D" id="3.40.50.150">
    <property type="entry name" value="Vaccinia Virus protein VP39"/>
    <property type="match status" value="1"/>
</dbReference>
<sequence>MSEFDLSMRFIDEQIVELAPQQAARRYALELGLPTISRALGSHLAFVAASTCAQKIIEIGSTGGLTTTWLHRGSPRATITCIDSEPEHLAQTRRALLEAAHPSSAIRCITGDPHRVLPRMSEDTYDLVLITGPLQHVAVHLQHGLRVVRPGGTILVLNALNYGRVADPARRDPITTSLRLVIREFQRQPDLACAVLPIDGGLLQVTSLAS</sequence>
<comment type="caution">
    <text evidence="4">The sequence shown here is derived from an EMBL/GenBank/DDBJ whole genome shotgun (WGS) entry which is preliminary data.</text>
</comment>
<dbReference type="EMBL" id="WBKB01000003">
    <property type="protein sequence ID" value="KAB1643445.1"/>
    <property type="molecule type" value="Genomic_DNA"/>
</dbReference>
<dbReference type="SUPFAM" id="SSF53335">
    <property type="entry name" value="S-adenosyl-L-methionine-dependent methyltransferases"/>
    <property type="match status" value="1"/>
</dbReference>
<dbReference type="GO" id="GO:0032259">
    <property type="term" value="P:methylation"/>
    <property type="evidence" value="ECO:0007669"/>
    <property type="project" value="UniProtKB-KW"/>
</dbReference>
<dbReference type="PANTHER" id="PTHR43167">
    <property type="entry name" value="PUTATIVE (AFU_ORTHOLOGUE AFUA_6G01830)-RELATED"/>
    <property type="match status" value="1"/>
</dbReference>
<keyword evidence="1 4" id="KW-0489">Methyltransferase</keyword>
<evidence type="ECO:0000313" key="4">
    <source>
        <dbReference type="EMBL" id="KAB1643445.1"/>
    </source>
</evidence>
<dbReference type="PANTHER" id="PTHR43167:SF1">
    <property type="entry name" value="PUTATIVE (AFU_ORTHOLOGUE AFUA_6G01830)-RELATED"/>
    <property type="match status" value="1"/>
</dbReference>
<organism evidence="4 5">
    <name type="scientific">Gulosibacter chungangensis</name>
    <dbReference type="NCBI Taxonomy" id="979746"/>
    <lineage>
        <taxon>Bacteria</taxon>
        <taxon>Bacillati</taxon>
        <taxon>Actinomycetota</taxon>
        <taxon>Actinomycetes</taxon>
        <taxon>Micrococcales</taxon>
        <taxon>Microbacteriaceae</taxon>
        <taxon>Gulosibacter</taxon>
    </lineage>
</organism>